<accession>A0A1B0FV43</accession>
<dbReference type="EnsemblMetazoa" id="LLOJ003203-RA">
    <property type="protein sequence ID" value="LLOJ003203-PA"/>
    <property type="gene ID" value="LLOJ003203"/>
</dbReference>
<keyword evidence="2" id="KW-1185">Reference proteome</keyword>
<dbReference type="EMBL" id="AJWK01010338">
    <property type="status" value="NOT_ANNOTATED_CDS"/>
    <property type="molecule type" value="Genomic_DNA"/>
</dbReference>
<sequence>MGRIHGQSIGLSMDTLYGVVQCILAQEAYAEVEAEAQKDACEVQTLLFHVFRTGDDEWWRVTSPEIVKNLHFRK</sequence>
<dbReference type="Proteomes" id="UP000092461">
    <property type="component" value="Unassembled WGS sequence"/>
</dbReference>
<reference evidence="1" key="1">
    <citation type="submission" date="2020-05" db="UniProtKB">
        <authorList>
            <consortium name="EnsemblMetazoa"/>
        </authorList>
    </citation>
    <scope>IDENTIFICATION</scope>
    <source>
        <strain evidence="1">Jacobina</strain>
    </source>
</reference>
<protein>
    <submittedName>
        <fullName evidence="1">Uncharacterized protein</fullName>
    </submittedName>
</protein>
<evidence type="ECO:0000313" key="2">
    <source>
        <dbReference type="Proteomes" id="UP000092461"/>
    </source>
</evidence>
<evidence type="ECO:0000313" key="1">
    <source>
        <dbReference type="EnsemblMetazoa" id="LLOJ003203-PA"/>
    </source>
</evidence>
<dbReference type="AlphaFoldDB" id="A0A1B0FV43"/>
<dbReference type="VEuPathDB" id="VectorBase:LLOJ003203"/>
<name>A0A1B0FV43_LUTLO</name>
<proteinExistence type="predicted"/>
<dbReference type="EMBL" id="AJWK01010337">
    <property type="status" value="NOT_ANNOTATED_CDS"/>
    <property type="molecule type" value="Genomic_DNA"/>
</dbReference>
<organism evidence="1 2">
    <name type="scientific">Lutzomyia longipalpis</name>
    <name type="common">Sand fly</name>
    <dbReference type="NCBI Taxonomy" id="7200"/>
    <lineage>
        <taxon>Eukaryota</taxon>
        <taxon>Metazoa</taxon>
        <taxon>Ecdysozoa</taxon>
        <taxon>Arthropoda</taxon>
        <taxon>Hexapoda</taxon>
        <taxon>Insecta</taxon>
        <taxon>Pterygota</taxon>
        <taxon>Neoptera</taxon>
        <taxon>Endopterygota</taxon>
        <taxon>Diptera</taxon>
        <taxon>Nematocera</taxon>
        <taxon>Psychodoidea</taxon>
        <taxon>Psychodidae</taxon>
        <taxon>Lutzomyia</taxon>
        <taxon>Lutzomyia</taxon>
    </lineage>
</organism>